<name>A0ABM0SIF3_GALVR</name>
<feature type="chain" id="PRO_5047434223" evidence="3">
    <location>
        <begin position="23"/>
        <end position="817"/>
    </location>
</feature>
<dbReference type="PANTHER" id="PTHR24253:SF100">
    <property type="entry name" value="POLYSERASE-2"/>
    <property type="match status" value="1"/>
</dbReference>
<dbReference type="InterPro" id="IPR009003">
    <property type="entry name" value="Peptidase_S1_PA"/>
</dbReference>
<dbReference type="Gene3D" id="2.40.10.10">
    <property type="entry name" value="Trypsin-like serine proteases"/>
    <property type="match status" value="3"/>
</dbReference>
<keyword evidence="1" id="KW-1015">Disulfide bond</keyword>
<dbReference type="InterPro" id="IPR043504">
    <property type="entry name" value="Peptidase_S1_PA_chymotrypsin"/>
</dbReference>
<evidence type="ECO:0000313" key="5">
    <source>
        <dbReference type="Proteomes" id="UP000694923"/>
    </source>
</evidence>
<dbReference type="Proteomes" id="UP000694923">
    <property type="component" value="Unplaced"/>
</dbReference>
<keyword evidence="2" id="KW-0720">Serine protease</keyword>
<dbReference type="PROSITE" id="PS00135">
    <property type="entry name" value="TRYPSIN_SER"/>
    <property type="match status" value="1"/>
</dbReference>
<dbReference type="InterPro" id="IPR018114">
    <property type="entry name" value="TRYPSIN_HIS"/>
</dbReference>
<feature type="signal peptide" evidence="3">
    <location>
        <begin position="1"/>
        <end position="22"/>
    </location>
</feature>
<dbReference type="InterPro" id="IPR001254">
    <property type="entry name" value="Trypsin_dom"/>
</dbReference>
<dbReference type="SUPFAM" id="SSF50494">
    <property type="entry name" value="Trypsin-like serine proteases"/>
    <property type="match status" value="3"/>
</dbReference>
<proteinExistence type="predicted"/>
<dbReference type="PIRSF" id="PIRSF037933">
    <property type="entry name" value="Polyserase-2"/>
    <property type="match status" value="1"/>
</dbReference>
<keyword evidence="5" id="KW-1185">Reference proteome</keyword>
<keyword evidence="3" id="KW-0732">Signal</keyword>
<feature type="domain" description="Peptidase S1" evidence="4">
    <location>
        <begin position="47"/>
        <end position="294"/>
    </location>
</feature>
<dbReference type="RefSeq" id="XP_008592644.1">
    <property type="nucleotide sequence ID" value="XM_008594422.1"/>
</dbReference>
<evidence type="ECO:0000256" key="3">
    <source>
        <dbReference type="SAM" id="SignalP"/>
    </source>
</evidence>
<evidence type="ECO:0000259" key="4">
    <source>
        <dbReference type="PROSITE" id="PS50240"/>
    </source>
</evidence>
<organism evidence="5 6">
    <name type="scientific">Galeopterus variegatus</name>
    <name type="common">Malayan flying lemur</name>
    <name type="synonym">Cynocephalus variegatus</name>
    <dbReference type="NCBI Taxonomy" id="482537"/>
    <lineage>
        <taxon>Eukaryota</taxon>
        <taxon>Metazoa</taxon>
        <taxon>Chordata</taxon>
        <taxon>Craniata</taxon>
        <taxon>Vertebrata</taxon>
        <taxon>Euteleostomi</taxon>
        <taxon>Mammalia</taxon>
        <taxon>Eutheria</taxon>
        <taxon>Euarchontoglires</taxon>
        <taxon>Dermoptera</taxon>
        <taxon>Cynocephalidae</taxon>
        <taxon>Galeopterus</taxon>
    </lineage>
</organism>
<keyword evidence="2" id="KW-0645">Protease</keyword>
<dbReference type="SMART" id="SM00020">
    <property type="entry name" value="Tryp_SPc"/>
    <property type="match status" value="1"/>
</dbReference>
<dbReference type="InterPro" id="IPR033116">
    <property type="entry name" value="TRYPSIN_SER"/>
</dbReference>
<keyword evidence="2" id="KW-0378">Hydrolase</keyword>
<dbReference type="GeneID" id="103610207"/>
<dbReference type="PROSITE" id="PS00134">
    <property type="entry name" value="TRYPSIN_HIS"/>
    <property type="match status" value="1"/>
</dbReference>
<feature type="domain" description="Peptidase S1" evidence="4">
    <location>
        <begin position="328"/>
        <end position="517"/>
    </location>
</feature>
<accession>A0ABM0SIF3</accession>
<dbReference type="PANTHER" id="PTHR24253">
    <property type="entry name" value="TRANSMEMBRANE PROTEASE SERINE"/>
    <property type="match status" value="1"/>
</dbReference>
<protein>
    <submittedName>
        <fullName evidence="6">Polyserase-2</fullName>
    </submittedName>
</protein>
<dbReference type="PROSITE" id="PS50240">
    <property type="entry name" value="TRYPSIN_DOM"/>
    <property type="match status" value="3"/>
</dbReference>
<gene>
    <name evidence="6" type="primary">PRSS36</name>
</gene>
<dbReference type="InterPro" id="IPR017326">
    <property type="entry name" value="Pept_S1A_polyserase-2"/>
</dbReference>
<dbReference type="InterPro" id="IPR001314">
    <property type="entry name" value="Peptidase_S1A"/>
</dbReference>
<reference evidence="6" key="1">
    <citation type="submission" date="2025-08" db="UniProtKB">
        <authorList>
            <consortium name="RefSeq"/>
        </authorList>
    </citation>
    <scope>IDENTIFICATION</scope>
</reference>
<feature type="domain" description="Peptidase S1" evidence="4">
    <location>
        <begin position="563"/>
        <end position="770"/>
    </location>
</feature>
<dbReference type="Pfam" id="PF00089">
    <property type="entry name" value="Trypsin"/>
    <property type="match status" value="3"/>
</dbReference>
<evidence type="ECO:0000313" key="6">
    <source>
        <dbReference type="RefSeq" id="XP_008592644.1"/>
    </source>
</evidence>
<sequence length="817" mass="87808">MSQHLLLSLVILAISPIPGALQDTAVSPTQEELEDLDCGRPEPSARIVGGSDAPPSTWPWQVSLHRGGGHICGGSLIAPSWVLSAAHCFVTNGTLEPAAEWSVLLGAHSQDGSPDGAHVRAVAAILVPDNYSRVERGDDLALLRLAAPAKLGPAVRPGWPVCLPRASHRFAHGTACWATGWGDIQEADPLPLPWVLQEVELMLLGEAACQCLYSRPGPFNLTFQLLPGMLCAGYPEGRRDTCQGDSGGPLVCEEGGRWFQAGITSFGFGCGRRNRPGVFTAVAPYEAWIQEHVKGPEPGPAFPSQPQESHSGLQELRENCTIALPECGKALQPGTWPWEARVMVPGSRPCHGALVSESWVLAPASCFLDPISSDRPPRDLDAWRVLLPSRPRAERVALLVPHENASWEDASDLALLQLRAPVNLSAAPRPVCLPHPEHYFLPGSRCRLARWGRGVCPVYLEEEEAGRCWNDSRWSLLCQEEGTWFLAGVRGFSTGCLRPRAFSPLQTHGPWISHVTRGAYLEDQLAWDWGPEGEETETQTCPPHTEHGACGLRPEAAQMGVLWPWLAEVHVAGGRVCTGILVAPGWVLAATHCVLRLGSTTVPYIEVYLGRAGTSPLPQGHQLSRLVISIRLPRHLGLSPPLALLELSSRVEPSPSALPICLHPGGVTLGASCWVLGWKNPQDRVPVAAAVTILTPRLCHCLYQGILPPGTLCVLYAEGQEDRCEVTSAPPLLCQTEGGSWVLTGMAVRGSRELFAAIGPEEVWISQTVGEAHFLSPGGSPYWPPEGSNLCHPDIAGASGSPRAALFLLLLTPLILG</sequence>
<evidence type="ECO:0000256" key="2">
    <source>
        <dbReference type="RuleBase" id="RU363034"/>
    </source>
</evidence>
<dbReference type="PRINTS" id="PR00722">
    <property type="entry name" value="CHYMOTRYPSIN"/>
</dbReference>
<evidence type="ECO:0000256" key="1">
    <source>
        <dbReference type="ARBA" id="ARBA00023157"/>
    </source>
</evidence>
<dbReference type="CDD" id="cd00190">
    <property type="entry name" value="Tryp_SPc"/>
    <property type="match status" value="1"/>
</dbReference>